<proteinExistence type="predicted"/>
<comment type="caution">
    <text evidence="1">The sequence shown here is derived from an EMBL/GenBank/DDBJ whole genome shotgun (WGS) entry which is preliminary data.</text>
</comment>
<name>A0ACA9P7B1_9GLOM</name>
<organism evidence="1 2">
    <name type="scientific">Cetraspora pellucida</name>
    <dbReference type="NCBI Taxonomy" id="1433469"/>
    <lineage>
        <taxon>Eukaryota</taxon>
        <taxon>Fungi</taxon>
        <taxon>Fungi incertae sedis</taxon>
        <taxon>Mucoromycota</taxon>
        <taxon>Glomeromycotina</taxon>
        <taxon>Glomeromycetes</taxon>
        <taxon>Diversisporales</taxon>
        <taxon>Gigasporaceae</taxon>
        <taxon>Cetraspora</taxon>
    </lineage>
</organism>
<dbReference type="Proteomes" id="UP000789366">
    <property type="component" value="Unassembled WGS sequence"/>
</dbReference>
<accession>A0ACA9P7B1</accession>
<evidence type="ECO:0000313" key="1">
    <source>
        <dbReference type="EMBL" id="CAG8686599.1"/>
    </source>
</evidence>
<evidence type="ECO:0000313" key="2">
    <source>
        <dbReference type="Proteomes" id="UP000789366"/>
    </source>
</evidence>
<reference evidence="1" key="1">
    <citation type="submission" date="2021-06" db="EMBL/GenBank/DDBJ databases">
        <authorList>
            <person name="Kallberg Y."/>
            <person name="Tangrot J."/>
            <person name="Rosling A."/>
        </authorList>
    </citation>
    <scope>NUCLEOTIDE SEQUENCE</scope>
    <source>
        <strain evidence="1">28 12/20/2015</strain>
    </source>
</reference>
<feature type="non-terminal residue" evidence="1">
    <location>
        <position position="1"/>
    </location>
</feature>
<sequence length="82" mass="9785">FKIYEIIETWKKNTDFLSEFLKYDEEMAIKNINYNIDGNTIHSSQFIGYINQKQNKSLDTCEFISDNNIHIKSIENEFNKVI</sequence>
<protein>
    <submittedName>
        <fullName evidence="1">2146_t:CDS:1</fullName>
    </submittedName>
</protein>
<gene>
    <name evidence="1" type="ORF">SPELUC_LOCUS10473</name>
</gene>
<dbReference type="EMBL" id="CAJVPW010019614">
    <property type="protein sequence ID" value="CAG8686599.1"/>
    <property type="molecule type" value="Genomic_DNA"/>
</dbReference>
<keyword evidence="2" id="KW-1185">Reference proteome</keyword>